<dbReference type="InterPro" id="IPR032675">
    <property type="entry name" value="LRR_dom_sf"/>
</dbReference>
<dbReference type="Pfam" id="PF13306">
    <property type="entry name" value="LRR_5"/>
    <property type="match status" value="2"/>
</dbReference>
<proteinExistence type="predicted"/>
<dbReference type="PANTHER" id="PTHR45661">
    <property type="entry name" value="SURFACE ANTIGEN"/>
    <property type="match status" value="1"/>
</dbReference>
<sequence length="385" mass="44593">INCKQIITEDDTMLLRSLKIQIVILPNCKRICARSFMFFRQINLVIAPQLEFVEMQAFKCCSSLCEFQVSSLKFVQDEAFCECKSLQFIQLDNTEFLGSKSFQSCPSLQKVRNFKIKNLNNVFSNCHDFYHFEFHALQKLKSSCNLKYARLPKIQSIQVSYIHTASADSSKKVKRFNSDTKTVDVQQFTLKKQISRYEGNQLSRNMISDKYRFITKFYGKNITILGNYAFSRQQSLIEVYCPKLERIFTAAFANCHNLRKVTTQNVVKLGNSAFYNCFSLQYLNLDNVVELSSNTFYCCTSLTHLNCKNIQQIHNSAFSECISMVTLIGPHISSGNNFNVVDYQKIQWVYPLSSDQRFQFKYTAKKCYKQAGLIVMAKKLLKNSK</sequence>
<dbReference type="InterPro" id="IPR026906">
    <property type="entry name" value="LRR_5"/>
</dbReference>
<dbReference type="AlphaFoldDB" id="A0A146K9L4"/>
<feature type="non-terminal residue" evidence="1">
    <location>
        <position position="1"/>
    </location>
</feature>
<organism evidence="1">
    <name type="scientific">Trepomonas sp. PC1</name>
    <dbReference type="NCBI Taxonomy" id="1076344"/>
    <lineage>
        <taxon>Eukaryota</taxon>
        <taxon>Metamonada</taxon>
        <taxon>Diplomonadida</taxon>
        <taxon>Hexamitidae</taxon>
        <taxon>Hexamitinae</taxon>
        <taxon>Trepomonas</taxon>
    </lineage>
</organism>
<reference evidence="1" key="1">
    <citation type="submission" date="2015-07" db="EMBL/GenBank/DDBJ databases">
        <title>Adaptation to a free-living lifestyle via gene acquisitions in the diplomonad Trepomonas sp. PC1.</title>
        <authorList>
            <person name="Xu F."/>
            <person name="Jerlstrom-Hultqvist J."/>
            <person name="Kolisko M."/>
            <person name="Simpson A.G.B."/>
            <person name="Roger A.J."/>
            <person name="Svard S.G."/>
            <person name="Andersson J.O."/>
        </authorList>
    </citation>
    <scope>NUCLEOTIDE SEQUENCE</scope>
    <source>
        <strain evidence="1">PC1</strain>
    </source>
</reference>
<dbReference type="EMBL" id="GDID01004181">
    <property type="protein sequence ID" value="JAP92425.1"/>
    <property type="molecule type" value="Transcribed_RNA"/>
</dbReference>
<dbReference type="Gene3D" id="3.80.10.10">
    <property type="entry name" value="Ribonuclease Inhibitor"/>
    <property type="match status" value="2"/>
</dbReference>
<dbReference type="SUPFAM" id="SSF52058">
    <property type="entry name" value="L domain-like"/>
    <property type="match status" value="2"/>
</dbReference>
<accession>A0A146K9L4</accession>
<dbReference type="PANTHER" id="PTHR45661:SF3">
    <property type="entry name" value="IG-LIKE DOMAIN-CONTAINING PROTEIN"/>
    <property type="match status" value="1"/>
</dbReference>
<name>A0A146K9L4_9EUKA</name>
<gene>
    <name evidence="1" type="ORF">TPC1_15638</name>
</gene>
<evidence type="ECO:0000313" key="1">
    <source>
        <dbReference type="EMBL" id="JAP92425.1"/>
    </source>
</evidence>
<dbReference type="InterPro" id="IPR053139">
    <property type="entry name" value="Surface_bspA-like"/>
</dbReference>
<protein>
    <submittedName>
        <fullName evidence="1">Leucine rich repeats-containing protein</fullName>
    </submittedName>
</protein>